<dbReference type="Pfam" id="PF03466">
    <property type="entry name" value="LysR_substrate"/>
    <property type="match status" value="1"/>
</dbReference>
<dbReference type="EMBL" id="NIOJ01000011">
    <property type="protein sequence ID" value="PNU00444.1"/>
    <property type="molecule type" value="Genomic_DNA"/>
</dbReference>
<evidence type="ECO:0000313" key="7">
    <source>
        <dbReference type="Proteomes" id="UP000236151"/>
    </source>
</evidence>
<keyword evidence="2" id="KW-0805">Transcription regulation</keyword>
<dbReference type="PRINTS" id="PR00039">
    <property type="entry name" value="HTHLYSR"/>
</dbReference>
<dbReference type="InterPro" id="IPR036388">
    <property type="entry name" value="WH-like_DNA-bd_sf"/>
</dbReference>
<feature type="domain" description="HTH lysR-type" evidence="5">
    <location>
        <begin position="3"/>
        <end position="60"/>
    </location>
</feature>
<accession>A0A2K2FHT2</accession>
<dbReference type="RefSeq" id="WP_103080893.1">
    <property type="nucleotide sequence ID" value="NZ_CP021850.1"/>
</dbReference>
<keyword evidence="3" id="KW-0238">DNA-binding</keyword>
<dbReference type="InterPro" id="IPR036390">
    <property type="entry name" value="WH_DNA-bd_sf"/>
</dbReference>
<dbReference type="PROSITE" id="PS50931">
    <property type="entry name" value="HTH_LYSR"/>
    <property type="match status" value="1"/>
</dbReference>
<reference evidence="6 7" key="1">
    <citation type="submission" date="2017-06" db="EMBL/GenBank/DDBJ databases">
        <title>Investigating the central metabolism of Clostridium thermosuccinogenes.</title>
        <authorList>
            <person name="Koendjbiharie J.G."/>
            <person name="van Kranenburg R."/>
        </authorList>
    </citation>
    <scope>NUCLEOTIDE SEQUENCE [LARGE SCALE GENOMIC DNA]</scope>
    <source>
        <strain evidence="6 7">DSM 5806</strain>
    </source>
</reference>
<sequence length="297" mass="33942">MDINFELYKIFYHTAKTGSFSAAARRLFISQSAVSQSIKSLEEKMGTQLFYRKTRSIKLTKDGELLFKHVEQAYNFLKGAENKIEEMQNLKSGEMRIGVGDTICKYYLMPCLRKFNSLYPNVHIRIINRTSAQIIENLKSGSADLGIVTMPVEDKSICVTEFLELEDVFVASKKFENLKDRILSPEELLKYPLLLLEKASSTRRCVDNYFNDKGIELHPEIESESIDLLLEFAKMGLGIAHVLRKSAIEAIKSGELFEIQLEEKPPMRKLGIATVKDVPLCKAASEFIHILRQEYEN</sequence>
<dbReference type="SUPFAM" id="SSF53850">
    <property type="entry name" value="Periplasmic binding protein-like II"/>
    <property type="match status" value="1"/>
</dbReference>
<dbReference type="GO" id="GO:0003700">
    <property type="term" value="F:DNA-binding transcription factor activity"/>
    <property type="evidence" value="ECO:0007669"/>
    <property type="project" value="InterPro"/>
</dbReference>
<dbReference type="AlphaFoldDB" id="A0A2K2FHT2"/>
<evidence type="ECO:0000256" key="4">
    <source>
        <dbReference type="ARBA" id="ARBA00023163"/>
    </source>
</evidence>
<proteinExistence type="inferred from homology"/>
<dbReference type="Gene3D" id="1.10.10.10">
    <property type="entry name" value="Winged helix-like DNA-binding domain superfamily/Winged helix DNA-binding domain"/>
    <property type="match status" value="1"/>
</dbReference>
<organism evidence="6 7">
    <name type="scientific">Clostridium thermosuccinogenes</name>
    <dbReference type="NCBI Taxonomy" id="84032"/>
    <lineage>
        <taxon>Bacteria</taxon>
        <taxon>Bacillati</taxon>
        <taxon>Bacillota</taxon>
        <taxon>Clostridia</taxon>
        <taxon>Eubacteriales</taxon>
        <taxon>Clostridiaceae</taxon>
        <taxon>Clostridium</taxon>
    </lineage>
</organism>
<dbReference type="InterPro" id="IPR005119">
    <property type="entry name" value="LysR_subst-bd"/>
</dbReference>
<dbReference type="SUPFAM" id="SSF46785">
    <property type="entry name" value="Winged helix' DNA-binding domain"/>
    <property type="match status" value="1"/>
</dbReference>
<dbReference type="PANTHER" id="PTHR30126">
    <property type="entry name" value="HTH-TYPE TRANSCRIPTIONAL REGULATOR"/>
    <property type="match status" value="1"/>
</dbReference>
<dbReference type="CDD" id="cd05466">
    <property type="entry name" value="PBP2_LTTR_substrate"/>
    <property type="match status" value="1"/>
</dbReference>
<comment type="similarity">
    <text evidence="1">Belongs to the LysR transcriptional regulatory family.</text>
</comment>
<dbReference type="GO" id="GO:0000976">
    <property type="term" value="F:transcription cis-regulatory region binding"/>
    <property type="evidence" value="ECO:0007669"/>
    <property type="project" value="TreeGrafter"/>
</dbReference>
<evidence type="ECO:0000256" key="3">
    <source>
        <dbReference type="ARBA" id="ARBA00023125"/>
    </source>
</evidence>
<evidence type="ECO:0000313" key="6">
    <source>
        <dbReference type="EMBL" id="PNU00444.1"/>
    </source>
</evidence>
<dbReference type="Gene3D" id="3.40.190.290">
    <property type="match status" value="1"/>
</dbReference>
<dbReference type="OrthoDB" id="9778774at2"/>
<dbReference type="FunFam" id="1.10.10.10:FF:000001">
    <property type="entry name" value="LysR family transcriptional regulator"/>
    <property type="match status" value="1"/>
</dbReference>
<evidence type="ECO:0000256" key="1">
    <source>
        <dbReference type="ARBA" id="ARBA00009437"/>
    </source>
</evidence>
<name>A0A2K2FHT2_9CLOT</name>
<comment type="caution">
    <text evidence="6">The sequence shown here is derived from an EMBL/GenBank/DDBJ whole genome shotgun (WGS) entry which is preliminary data.</text>
</comment>
<dbReference type="InterPro" id="IPR000847">
    <property type="entry name" value="LysR_HTH_N"/>
</dbReference>
<evidence type="ECO:0000259" key="5">
    <source>
        <dbReference type="PROSITE" id="PS50931"/>
    </source>
</evidence>
<dbReference type="Pfam" id="PF00126">
    <property type="entry name" value="HTH_1"/>
    <property type="match status" value="1"/>
</dbReference>
<evidence type="ECO:0000256" key="2">
    <source>
        <dbReference type="ARBA" id="ARBA00023015"/>
    </source>
</evidence>
<dbReference type="Proteomes" id="UP000236151">
    <property type="component" value="Unassembled WGS sequence"/>
</dbReference>
<dbReference type="KEGG" id="cthd:CDO33_04885"/>
<keyword evidence="4" id="KW-0804">Transcription</keyword>
<dbReference type="PANTHER" id="PTHR30126:SF64">
    <property type="entry name" value="HTH-TYPE TRANSCRIPTIONAL REGULATOR CITR"/>
    <property type="match status" value="1"/>
</dbReference>
<protein>
    <submittedName>
        <fullName evidence="6">LysR family transcriptional regulator</fullName>
    </submittedName>
</protein>
<keyword evidence="7" id="KW-1185">Reference proteome</keyword>
<gene>
    <name evidence="6" type="ORF">CDQ84_06375</name>
</gene>